<dbReference type="PANTHER" id="PTHR21581">
    <property type="entry name" value="D-ALANYL-D-ALANINE CARBOXYPEPTIDASE"/>
    <property type="match status" value="1"/>
</dbReference>
<feature type="chain" id="PRO_5047365522" evidence="9">
    <location>
        <begin position="38"/>
        <end position="401"/>
    </location>
</feature>
<evidence type="ECO:0000256" key="8">
    <source>
        <dbReference type="SAM" id="MobiDB-lite"/>
    </source>
</evidence>
<evidence type="ECO:0000256" key="9">
    <source>
        <dbReference type="SAM" id="SignalP"/>
    </source>
</evidence>
<evidence type="ECO:0000256" key="2">
    <source>
        <dbReference type="ARBA" id="ARBA00022729"/>
    </source>
</evidence>
<reference evidence="11 12" key="1">
    <citation type="submission" date="2015-07" db="EMBL/GenBank/DDBJ databases">
        <authorList>
            <person name="Ju K.-S."/>
            <person name="Doroghazi J.R."/>
            <person name="Metcalf W.W."/>
        </authorList>
    </citation>
    <scope>NUCLEOTIDE SEQUENCE [LARGE SCALE GENOMIC DNA]</scope>
    <source>
        <strain evidence="11 12">NRRL B-3589</strain>
    </source>
</reference>
<keyword evidence="12" id="KW-1185">Reference proteome</keyword>
<dbReference type="PANTHER" id="PTHR21581:SF33">
    <property type="entry name" value="D-ALANYL-D-ALANINE CARBOXYPEPTIDASE DACB"/>
    <property type="match status" value="1"/>
</dbReference>
<evidence type="ECO:0000256" key="4">
    <source>
        <dbReference type="ARBA" id="ARBA00022960"/>
    </source>
</evidence>
<evidence type="ECO:0000256" key="3">
    <source>
        <dbReference type="ARBA" id="ARBA00022801"/>
    </source>
</evidence>
<proteinExistence type="inferred from homology"/>
<feature type="domain" description="Peptidase S11 D-alanyl-D-alanine carboxypeptidase A N-terminal" evidence="10">
    <location>
        <begin position="139"/>
        <end position="383"/>
    </location>
</feature>
<dbReference type="SUPFAM" id="SSF56601">
    <property type="entry name" value="beta-lactamase/transpeptidase-like"/>
    <property type="match status" value="1"/>
</dbReference>
<evidence type="ECO:0000256" key="6">
    <source>
        <dbReference type="ARBA" id="ARBA00023316"/>
    </source>
</evidence>
<evidence type="ECO:0000259" key="10">
    <source>
        <dbReference type="Pfam" id="PF00768"/>
    </source>
</evidence>
<dbReference type="RefSeq" id="WP_030878277.1">
    <property type="nucleotide sequence ID" value="NZ_JBIRHZ010000002.1"/>
</dbReference>
<dbReference type="PRINTS" id="PR00725">
    <property type="entry name" value="DADACBPTASE1"/>
</dbReference>
<keyword evidence="11" id="KW-0645">Protease</keyword>
<keyword evidence="2 9" id="KW-0732">Signal</keyword>
<keyword evidence="3" id="KW-0378">Hydrolase</keyword>
<gene>
    <name evidence="11" type="ORF">ADK38_05065</name>
</gene>
<keyword evidence="11" id="KW-0121">Carboxypeptidase</keyword>
<keyword evidence="4" id="KW-0133">Cell shape</keyword>
<evidence type="ECO:0000256" key="1">
    <source>
        <dbReference type="ARBA" id="ARBA00007164"/>
    </source>
</evidence>
<keyword evidence="5" id="KW-0573">Peptidoglycan synthesis</keyword>
<dbReference type="EMBL" id="LGUT01000414">
    <property type="protein sequence ID" value="KOG91097.1"/>
    <property type="molecule type" value="Genomic_DNA"/>
</dbReference>
<evidence type="ECO:0000313" key="12">
    <source>
        <dbReference type="Proteomes" id="UP000037020"/>
    </source>
</evidence>
<dbReference type="Pfam" id="PF00768">
    <property type="entry name" value="Peptidase_S11"/>
    <property type="match status" value="1"/>
</dbReference>
<comment type="similarity">
    <text evidence="1 7">Belongs to the peptidase S11 family.</text>
</comment>
<sequence>MGSHARPNRIHRTGVRVAMVALVGAALPISAAGLAEAATPGTAHSVDEKGQQGAENTAPAGHTQDAQRQGHPTQATQTQQAVKDHHGTEADQQTHARTDTQAGPGAKTNDRANAKTDAQANGKSDHKADKAPAAQDPKDQAAPQIKADHAFLLDARDGSQERPMWGGAKADESVPMASTTKIMTAVVVLKHPEWLNRQIEVKQEYRDYVQKEGASTADLQTGDKLTVKQMLHAMLIPSGSDAARALADNFGSGDTEEARIADFVRQMNDEAQQLGLKGTHFDTFDGISHGNNHSTARDLAKLGQRAMLQPTFAEVVKNKQFKTEAPAANGHTRYYTWNNTNELLGSYDGILGIKTGSGPEDGYCLVFAAKRDNRTLVGAILRDDEGRFDDATKMLDWGFAH</sequence>
<dbReference type="Gene3D" id="3.40.710.10">
    <property type="entry name" value="DD-peptidase/beta-lactamase superfamily"/>
    <property type="match status" value="1"/>
</dbReference>
<keyword evidence="6" id="KW-0961">Cell wall biogenesis/degradation</keyword>
<dbReference type="InterPro" id="IPR001967">
    <property type="entry name" value="Peptidase_S11_N"/>
</dbReference>
<name>A0ABR5JCC2_9ACTN</name>
<feature type="compositionally biased region" description="Polar residues" evidence="8">
    <location>
        <begin position="64"/>
        <end position="81"/>
    </location>
</feature>
<dbReference type="InterPro" id="IPR018044">
    <property type="entry name" value="Peptidase_S11"/>
</dbReference>
<feature type="region of interest" description="Disordered" evidence="8">
    <location>
        <begin position="40"/>
        <end position="142"/>
    </location>
</feature>
<feature type="compositionally biased region" description="Basic and acidic residues" evidence="8">
    <location>
        <begin position="82"/>
        <end position="98"/>
    </location>
</feature>
<dbReference type="InterPro" id="IPR012338">
    <property type="entry name" value="Beta-lactam/transpept-like"/>
</dbReference>
<evidence type="ECO:0000256" key="5">
    <source>
        <dbReference type="ARBA" id="ARBA00022984"/>
    </source>
</evidence>
<accession>A0ABR5JCC2</accession>
<feature type="signal peptide" evidence="9">
    <location>
        <begin position="1"/>
        <end position="37"/>
    </location>
</feature>
<comment type="caution">
    <text evidence="11">The sequence shown here is derived from an EMBL/GenBank/DDBJ whole genome shotgun (WGS) entry which is preliminary data.</text>
</comment>
<dbReference type="Proteomes" id="UP000037020">
    <property type="component" value="Unassembled WGS sequence"/>
</dbReference>
<evidence type="ECO:0000313" key="11">
    <source>
        <dbReference type="EMBL" id="KOG91097.1"/>
    </source>
</evidence>
<protein>
    <submittedName>
        <fullName evidence="11">D-Ala-D-Ala carboxypeptidase</fullName>
    </submittedName>
</protein>
<dbReference type="GO" id="GO:0004180">
    <property type="term" value="F:carboxypeptidase activity"/>
    <property type="evidence" value="ECO:0007669"/>
    <property type="project" value="UniProtKB-KW"/>
</dbReference>
<evidence type="ECO:0000256" key="7">
    <source>
        <dbReference type="RuleBase" id="RU004016"/>
    </source>
</evidence>
<feature type="compositionally biased region" description="Low complexity" evidence="8">
    <location>
        <begin position="131"/>
        <end position="142"/>
    </location>
</feature>
<organism evidence="11 12">
    <name type="scientific">Streptomyces varsoviensis</name>
    <dbReference type="NCBI Taxonomy" id="67373"/>
    <lineage>
        <taxon>Bacteria</taxon>
        <taxon>Bacillati</taxon>
        <taxon>Actinomycetota</taxon>
        <taxon>Actinomycetes</taxon>
        <taxon>Kitasatosporales</taxon>
        <taxon>Streptomycetaceae</taxon>
        <taxon>Streptomyces</taxon>
    </lineage>
</organism>